<keyword evidence="2" id="KW-0503">Monooxygenase</keyword>
<keyword evidence="3" id="KW-1185">Reference proteome</keyword>
<accession>A0A3N4ZII8</accession>
<dbReference type="PROSITE" id="PS51725">
    <property type="entry name" value="ABM"/>
    <property type="match status" value="1"/>
</dbReference>
<protein>
    <submittedName>
        <fullName evidence="2">Antibiotic biosynthesis monooxygenase</fullName>
    </submittedName>
</protein>
<dbReference type="SUPFAM" id="SSF54909">
    <property type="entry name" value="Dimeric alpha+beta barrel"/>
    <property type="match status" value="1"/>
</dbReference>
<organism evidence="2 3">
    <name type="scientific">Myceligenerans xiligouense</name>
    <dbReference type="NCBI Taxonomy" id="253184"/>
    <lineage>
        <taxon>Bacteria</taxon>
        <taxon>Bacillati</taxon>
        <taxon>Actinomycetota</taxon>
        <taxon>Actinomycetes</taxon>
        <taxon>Micrococcales</taxon>
        <taxon>Promicromonosporaceae</taxon>
        <taxon>Myceligenerans</taxon>
    </lineage>
</organism>
<dbReference type="AlphaFoldDB" id="A0A3N4ZII8"/>
<keyword evidence="2" id="KW-0560">Oxidoreductase</keyword>
<evidence type="ECO:0000313" key="2">
    <source>
        <dbReference type="EMBL" id="RPF20695.1"/>
    </source>
</evidence>
<dbReference type="InterPro" id="IPR011008">
    <property type="entry name" value="Dimeric_a/b-barrel"/>
</dbReference>
<sequence>MIVRVSEASVRADRVEEFLQTLRDLVAGFPAAHDGLLGHEILVDRAEGTRVQYVSRWRDESALRGFAGEGWADSPVTFPGEDAYLTGPLHLRHFLVDDAPAAETP</sequence>
<name>A0A3N4ZII8_9MICO</name>
<reference evidence="2 3" key="1">
    <citation type="submission" date="2018-11" db="EMBL/GenBank/DDBJ databases">
        <title>Sequencing the genomes of 1000 actinobacteria strains.</title>
        <authorList>
            <person name="Klenk H.-P."/>
        </authorList>
    </citation>
    <scope>NUCLEOTIDE SEQUENCE [LARGE SCALE GENOMIC DNA]</scope>
    <source>
        <strain evidence="2 3">DSM 15700</strain>
    </source>
</reference>
<evidence type="ECO:0000259" key="1">
    <source>
        <dbReference type="PROSITE" id="PS51725"/>
    </source>
</evidence>
<dbReference type="InterPro" id="IPR007138">
    <property type="entry name" value="ABM_dom"/>
</dbReference>
<dbReference type="RefSeq" id="WP_123813830.1">
    <property type="nucleotide sequence ID" value="NZ_RKQZ01000001.1"/>
</dbReference>
<feature type="domain" description="ABM" evidence="1">
    <location>
        <begin position="2"/>
        <end position="94"/>
    </location>
</feature>
<dbReference type="EMBL" id="RKQZ01000001">
    <property type="protein sequence ID" value="RPF20695.1"/>
    <property type="molecule type" value="Genomic_DNA"/>
</dbReference>
<gene>
    <name evidence="2" type="ORF">EDD34_1294</name>
</gene>
<evidence type="ECO:0000313" key="3">
    <source>
        <dbReference type="Proteomes" id="UP000280501"/>
    </source>
</evidence>
<proteinExistence type="predicted"/>
<comment type="caution">
    <text evidence="2">The sequence shown here is derived from an EMBL/GenBank/DDBJ whole genome shotgun (WGS) entry which is preliminary data.</text>
</comment>
<dbReference type="GO" id="GO:0004497">
    <property type="term" value="F:monooxygenase activity"/>
    <property type="evidence" value="ECO:0007669"/>
    <property type="project" value="UniProtKB-KW"/>
</dbReference>
<dbReference type="Gene3D" id="3.30.70.100">
    <property type="match status" value="1"/>
</dbReference>
<dbReference type="OrthoDB" id="5193070at2"/>
<dbReference type="Pfam" id="PF03992">
    <property type="entry name" value="ABM"/>
    <property type="match status" value="1"/>
</dbReference>
<dbReference type="Proteomes" id="UP000280501">
    <property type="component" value="Unassembled WGS sequence"/>
</dbReference>